<dbReference type="AlphaFoldDB" id="A0A0F9P197"/>
<keyword evidence="1" id="KW-0472">Membrane</keyword>
<gene>
    <name evidence="2" type="ORF">LCGC14_1270660</name>
</gene>
<reference evidence="2" key="1">
    <citation type="journal article" date="2015" name="Nature">
        <title>Complex archaea that bridge the gap between prokaryotes and eukaryotes.</title>
        <authorList>
            <person name="Spang A."/>
            <person name="Saw J.H."/>
            <person name="Jorgensen S.L."/>
            <person name="Zaremba-Niedzwiedzka K."/>
            <person name="Martijn J."/>
            <person name="Lind A.E."/>
            <person name="van Eijk R."/>
            <person name="Schleper C."/>
            <person name="Guy L."/>
            <person name="Ettema T.J."/>
        </authorList>
    </citation>
    <scope>NUCLEOTIDE SEQUENCE</scope>
</reference>
<evidence type="ECO:0000256" key="1">
    <source>
        <dbReference type="SAM" id="Phobius"/>
    </source>
</evidence>
<dbReference type="EMBL" id="LAZR01007127">
    <property type="protein sequence ID" value="KKM87262.1"/>
    <property type="molecule type" value="Genomic_DNA"/>
</dbReference>
<comment type="caution">
    <text evidence="2">The sequence shown here is derived from an EMBL/GenBank/DDBJ whole genome shotgun (WGS) entry which is preliminary data.</text>
</comment>
<protein>
    <submittedName>
        <fullName evidence="2">Uncharacterized protein</fullName>
    </submittedName>
</protein>
<accession>A0A0F9P197</accession>
<keyword evidence="1" id="KW-0812">Transmembrane</keyword>
<organism evidence="2">
    <name type="scientific">marine sediment metagenome</name>
    <dbReference type="NCBI Taxonomy" id="412755"/>
    <lineage>
        <taxon>unclassified sequences</taxon>
        <taxon>metagenomes</taxon>
        <taxon>ecological metagenomes</taxon>
    </lineage>
</organism>
<keyword evidence="1" id="KW-1133">Transmembrane helix</keyword>
<sequence>MSERDSKTNTLLIEILIGIIAEIIVVILFFVNIFIPIIIGIIIFILLILRVKKNEIFIINRIIIILKKYEKIKNNNQKEKKKVRKFGTLLDNGREKLEKLGFNIQHNGDTIKNNFFGIHLTRRTKFIYQFLIRRLDKSQTKRPDEAYFSEGYPESQKESSITQVLYDFIEYLKNKRKFSKIYNFLRIKKKE</sequence>
<feature type="transmembrane region" description="Helical" evidence="1">
    <location>
        <begin position="15"/>
        <end position="48"/>
    </location>
</feature>
<evidence type="ECO:0000313" key="2">
    <source>
        <dbReference type="EMBL" id="KKM87262.1"/>
    </source>
</evidence>
<name>A0A0F9P197_9ZZZZ</name>
<proteinExistence type="predicted"/>